<gene>
    <name evidence="3" type="ORF">DK847_10855</name>
</gene>
<dbReference type="RefSeq" id="WP_111198527.1">
    <property type="nucleotide sequence ID" value="NZ_QKVK01000004.1"/>
</dbReference>
<dbReference type="InterPro" id="IPR007060">
    <property type="entry name" value="FtsL/DivIC"/>
</dbReference>
<keyword evidence="2" id="KW-0472">Membrane</keyword>
<evidence type="ECO:0000313" key="4">
    <source>
        <dbReference type="Proteomes" id="UP000248795"/>
    </source>
</evidence>
<evidence type="ECO:0000256" key="1">
    <source>
        <dbReference type="SAM" id="Coils"/>
    </source>
</evidence>
<sequence>MRRFDFVVTCVCCAMLGYFGWHAYKGPRGFPYRDGLEVKVATLKDKYEGLQAQREKLESKVSLLRPESIDPDLLDELARGNLELAKPTDVVAFTSRQISE</sequence>
<keyword evidence="2" id="KW-1133">Transmembrane helix</keyword>
<evidence type="ECO:0000313" key="3">
    <source>
        <dbReference type="EMBL" id="PZF76950.1"/>
    </source>
</evidence>
<dbReference type="Pfam" id="PF04977">
    <property type="entry name" value="DivIC"/>
    <property type="match status" value="1"/>
</dbReference>
<proteinExistence type="predicted"/>
<feature type="transmembrane region" description="Helical" evidence="2">
    <location>
        <begin position="6"/>
        <end position="24"/>
    </location>
</feature>
<dbReference type="EMBL" id="QKVK01000004">
    <property type="protein sequence ID" value="PZF76950.1"/>
    <property type="molecule type" value="Genomic_DNA"/>
</dbReference>
<evidence type="ECO:0000256" key="2">
    <source>
        <dbReference type="SAM" id="Phobius"/>
    </source>
</evidence>
<keyword evidence="1" id="KW-0175">Coiled coil</keyword>
<dbReference type="AlphaFoldDB" id="A0A2W2AWF3"/>
<feature type="coiled-coil region" evidence="1">
    <location>
        <begin position="33"/>
        <end position="60"/>
    </location>
</feature>
<dbReference type="Proteomes" id="UP000248795">
    <property type="component" value="Unassembled WGS sequence"/>
</dbReference>
<comment type="caution">
    <text evidence="3">The sequence shown here is derived from an EMBL/GenBank/DDBJ whole genome shotgun (WGS) entry which is preliminary data.</text>
</comment>
<reference evidence="4" key="1">
    <citation type="submission" date="2018-06" db="EMBL/GenBank/DDBJ databases">
        <title>Aestuariibacter litoralis strain KCTC 52945T.</title>
        <authorList>
            <person name="Li X."/>
            <person name="Salam N."/>
            <person name="Li J.-L."/>
            <person name="Chen Y.-M."/>
            <person name="Yang Z.-W."/>
            <person name="Zhang L.-Y."/>
            <person name="Han M.-X."/>
            <person name="Xiao M."/>
            <person name="Li W.-J."/>
        </authorList>
    </citation>
    <scope>NUCLEOTIDE SEQUENCE [LARGE SCALE GENOMIC DNA]</scope>
    <source>
        <strain evidence="4">KCTC 52945</strain>
    </source>
</reference>
<protein>
    <submittedName>
        <fullName evidence="3">Septum formation initiator family protein</fullName>
    </submittedName>
</protein>
<keyword evidence="4" id="KW-1185">Reference proteome</keyword>
<organism evidence="3 4">
    <name type="scientific">Aestuariivirga litoralis</name>
    <dbReference type="NCBI Taxonomy" id="2650924"/>
    <lineage>
        <taxon>Bacteria</taxon>
        <taxon>Pseudomonadati</taxon>
        <taxon>Pseudomonadota</taxon>
        <taxon>Alphaproteobacteria</taxon>
        <taxon>Hyphomicrobiales</taxon>
        <taxon>Aestuariivirgaceae</taxon>
        <taxon>Aestuariivirga</taxon>
    </lineage>
</organism>
<keyword evidence="2" id="KW-0812">Transmembrane</keyword>
<name>A0A2W2AWF3_9HYPH</name>
<accession>A0A2W2AWF3</accession>